<gene>
    <name evidence="1" type="ORF">GUR47_38470</name>
</gene>
<dbReference type="EMBL" id="JAAIFS010000015">
    <property type="protein sequence ID" value="NEV92519.1"/>
    <property type="molecule type" value="Genomic_DNA"/>
</dbReference>
<protein>
    <submittedName>
        <fullName evidence="1">Uncharacterized protein</fullName>
    </submittedName>
</protein>
<evidence type="ECO:0000313" key="1">
    <source>
        <dbReference type="EMBL" id="NEV92519.1"/>
    </source>
</evidence>
<organism evidence="1">
    <name type="scientific">Streptomyces tendae</name>
    <dbReference type="NCBI Taxonomy" id="1932"/>
    <lineage>
        <taxon>Bacteria</taxon>
        <taxon>Bacillati</taxon>
        <taxon>Actinomycetota</taxon>
        <taxon>Actinomycetes</taxon>
        <taxon>Kitasatosporales</taxon>
        <taxon>Streptomycetaceae</taxon>
        <taxon>Streptomyces</taxon>
    </lineage>
</organism>
<name>A0A6B3QWZ1_STRTE</name>
<comment type="caution">
    <text evidence="1">The sequence shown here is derived from an EMBL/GenBank/DDBJ whole genome shotgun (WGS) entry which is preliminary data.</text>
</comment>
<proteinExistence type="predicted"/>
<dbReference type="RefSeq" id="WP_164461262.1">
    <property type="nucleotide sequence ID" value="NZ_JAAIFS010000015.1"/>
</dbReference>
<sequence>MIVVWSYQQNNCCAIRHKRHDDSQVPDQVPDTQVLDHVPGKPVLHGLATLTSELSQKAVVSSSIVRPELRDLEICEWRSEDLRHRRSLLRLDRPFLVFGQSRGKLTTSQLAQALLQLVLIEQGGILQAVPDCVEEAPTLSCCAKFPDQM</sequence>
<accession>A0A6B3QWZ1</accession>
<reference evidence="1" key="1">
    <citation type="journal article" date="2020" name="Microorganisms">
        <title>Isolation, Genomic and Metabolomic Characterization of Streptomyces tendae VITAKN with Quorum Sensing Inhibitory Activity from Southern India.</title>
        <authorList>
            <person name="Ishaque N.M."/>
            <person name="Burgsdorf I."/>
            <person name="Limlingan Malit J.J."/>
            <person name="Saha S."/>
            <person name="Teta R."/>
            <person name="Ewe D."/>
            <person name="Kannabiran K."/>
            <person name="Hrouzek P."/>
            <person name="Steindler L."/>
            <person name="Costantino V."/>
            <person name="Saurav K."/>
        </authorList>
    </citation>
    <scope>NUCLEOTIDE SEQUENCE</scope>
    <source>
        <strain evidence="1">VITAKN</strain>
    </source>
</reference>
<dbReference type="AlphaFoldDB" id="A0A6B3QWZ1"/>